<evidence type="ECO:0000256" key="3">
    <source>
        <dbReference type="ARBA" id="ARBA00022729"/>
    </source>
</evidence>
<dbReference type="EMBL" id="PYFT01000001">
    <property type="protein sequence ID" value="PSR57219.1"/>
    <property type="molecule type" value="Genomic_DNA"/>
</dbReference>
<dbReference type="InterPro" id="IPR012944">
    <property type="entry name" value="SusD_RagB_dom"/>
</dbReference>
<keyword evidence="4" id="KW-0472">Membrane</keyword>
<evidence type="ECO:0000313" key="9">
    <source>
        <dbReference type="EMBL" id="PSR57219.1"/>
    </source>
</evidence>
<evidence type="ECO:0000259" key="8">
    <source>
        <dbReference type="Pfam" id="PF14322"/>
    </source>
</evidence>
<dbReference type="GO" id="GO:0009279">
    <property type="term" value="C:cell outer membrane"/>
    <property type="evidence" value="ECO:0007669"/>
    <property type="project" value="UniProtKB-SubCell"/>
</dbReference>
<dbReference type="RefSeq" id="WP_106933393.1">
    <property type="nucleotide sequence ID" value="NZ_PYFT01000001.1"/>
</dbReference>
<comment type="subcellular location">
    <subcellularLocation>
        <location evidence="1">Cell outer membrane</location>
    </subcellularLocation>
</comment>
<evidence type="ECO:0000259" key="7">
    <source>
        <dbReference type="Pfam" id="PF07980"/>
    </source>
</evidence>
<keyword evidence="10" id="KW-1185">Reference proteome</keyword>
<accession>A0A2T2YP16</accession>
<keyword evidence="3 6" id="KW-0732">Signal</keyword>
<evidence type="ECO:0000256" key="5">
    <source>
        <dbReference type="ARBA" id="ARBA00023237"/>
    </source>
</evidence>
<comment type="similarity">
    <text evidence="2">Belongs to the SusD family.</text>
</comment>
<comment type="caution">
    <text evidence="9">The sequence shown here is derived from an EMBL/GenBank/DDBJ whole genome shotgun (WGS) entry which is preliminary data.</text>
</comment>
<dbReference type="OrthoDB" id="5694214at2"/>
<feature type="signal peptide" evidence="6">
    <location>
        <begin position="1"/>
        <end position="22"/>
    </location>
</feature>
<dbReference type="AlphaFoldDB" id="A0A2T2YP16"/>
<dbReference type="CDD" id="cd08977">
    <property type="entry name" value="SusD"/>
    <property type="match status" value="1"/>
</dbReference>
<dbReference type="Pfam" id="PF14322">
    <property type="entry name" value="SusD-like_3"/>
    <property type="match status" value="1"/>
</dbReference>
<dbReference type="Pfam" id="PF07980">
    <property type="entry name" value="SusD_RagB"/>
    <property type="match status" value="1"/>
</dbReference>
<feature type="chain" id="PRO_5015568586" evidence="6">
    <location>
        <begin position="23"/>
        <end position="510"/>
    </location>
</feature>
<dbReference type="Proteomes" id="UP000240357">
    <property type="component" value="Unassembled WGS sequence"/>
</dbReference>
<feature type="domain" description="SusD-like N-terminal" evidence="8">
    <location>
        <begin position="21"/>
        <end position="219"/>
    </location>
</feature>
<feature type="domain" description="RagB/SusD" evidence="7">
    <location>
        <begin position="286"/>
        <end position="508"/>
    </location>
</feature>
<sequence length="510" mass="57175">MKKYLIYTFALFCLSSCQDSFLDVTPTDRFTQETYWNTKEQAEAALNATYAVIVNSNSLYSAGNTVYLDALTPNTYQYNRDENIISRGLHNAATGIFNTTWNTSYLGIGRANNFLANIDKVTMDEALKNRYKAEAKFLRALFYFPLWNLYGGAPLITEATDYATQASLPRNSAEEVLTQILKDLDEAAAGDVLPLTYSGADKGRVTRGAVYALKARILLYASRWEEAATAAKKVIDLNVYSLFPNYRGLFYLENEGNTEVIFDAQYKFPEFTHSLDVSLDQQLGSAPLPGLVADYYATDGLPITSSAVYNPAKPYENRDPRLQATVIIPGTTFKGATVTDIQYPSTGYGLKKYTIFKDNEKPTIVPTSNTSELNFIILRYADVLLMYAEAQNEAFGPESGTDKNLTVAQAVNLVRQRVQMPALPAGLTQVQMRAEIRHERRVELAAEGLYYYDIRRWKIADQVLNTDVFNNKGGRIDNRMFNATRDYLWPIPSIAIQNNPALKQNPGYGN</sequence>
<evidence type="ECO:0000313" key="10">
    <source>
        <dbReference type="Proteomes" id="UP000240357"/>
    </source>
</evidence>
<protein>
    <submittedName>
        <fullName evidence="9">RagB/SusD family nutrient uptake outer membrane protein</fullName>
    </submittedName>
</protein>
<proteinExistence type="inferred from homology"/>
<name>A0A2T2YP16_9BACT</name>
<dbReference type="SUPFAM" id="SSF48452">
    <property type="entry name" value="TPR-like"/>
    <property type="match status" value="1"/>
</dbReference>
<evidence type="ECO:0000256" key="4">
    <source>
        <dbReference type="ARBA" id="ARBA00023136"/>
    </source>
</evidence>
<evidence type="ECO:0000256" key="6">
    <source>
        <dbReference type="SAM" id="SignalP"/>
    </source>
</evidence>
<evidence type="ECO:0000256" key="1">
    <source>
        <dbReference type="ARBA" id="ARBA00004442"/>
    </source>
</evidence>
<organism evidence="9 10">
    <name type="scientific">Adhaeribacter arboris</name>
    <dbReference type="NCBI Taxonomy" id="2072846"/>
    <lineage>
        <taxon>Bacteria</taxon>
        <taxon>Pseudomonadati</taxon>
        <taxon>Bacteroidota</taxon>
        <taxon>Cytophagia</taxon>
        <taxon>Cytophagales</taxon>
        <taxon>Hymenobacteraceae</taxon>
        <taxon>Adhaeribacter</taxon>
    </lineage>
</organism>
<dbReference type="InterPro" id="IPR011990">
    <property type="entry name" value="TPR-like_helical_dom_sf"/>
</dbReference>
<dbReference type="InterPro" id="IPR033985">
    <property type="entry name" value="SusD-like_N"/>
</dbReference>
<keyword evidence="5" id="KW-0998">Cell outer membrane</keyword>
<gene>
    <name evidence="9" type="ORF">AHMF7605_07820</name>
</gene>
<reference evidence="9 10" key="1">
    <citation type="submission" date="2018-03" db="EMBL/GenBank/DDBJ databases">
        <title>Adhaeribacter sp. HMF7605 Genome sequencing and assembly.</title>
        <authorList>
            <person name="Kang H."/>
            <person name="Kang J."/>
            <person name="Cha I."/>
            <person name="Kim H."/>
            <person name="Joh K."/>
        </authorList>
    </citation>
    <scope>NUCLEOTIDE SEQUENCE [LARGE SCALE GENOMIC DNA]</scope>
    <source>
        <strain evidence="9 10">HMF7605</strain>
    </source>
</reference>
<evidence type="ECO:0000256" key="2">
    <source>
        <dbReference type="ARBA" id="ARBA00006275"/>
    </source>
</evidence>
<dbReference type="Gene3D" id="1.25.40.390">
    <property type="match status" value="1"/>
</dbReference>